<feature type="chain" id="PRO_5014172050" evidence="1">
    <location>
        <begin position="17"/>
        <end position="261"/>
    </location>
</feature>
<accession>A0A2I0BBI5</accession>
<dbReference type="GO" id="GO:0009507">
    <property type="term" value="C:chloroplast"/>
    <property type="evidence" value="ECO:0007669"/>
    <property type="project" value="TreeGrafter"/>
</dbReference>
<dbReference type="InterPro" id="IPR029063">
    <property type="entry name" value="SAM-dependent_MTases_sf"/>
</dbReference>
<dbReference type="AlphaFoldDB" id="A0A2I0BBI5"/>
<evidence type="ECO:0000256" key="1">
    <source>
        <dbReference type="SAM" id="SignalP"/>
    </source>
</evidence>
<dbReference type="EMBL" id="KZ451896">
    <property type="protein sequence ID" value="PKA65156.1"/>
    <property type="molecule type" value="Genomic_DNA"/>
</dbReference>
<dbReference type="PANTHER" id="PTHR37217">
    <property type="entry name" value="EXPRESSED PROTEIN"/>
    <property type="match status" value="1"/>
</dbReference>
<name>A0A2I0BBI5_9ASPA</name>
<gene>
    <name evidence="2" type="ORF">AXF42_Ash013277</name>
</gene>
<dbReference type="STRING" id="1088818.A0A2I0BBI5"/>
<proteinExistence type="predicted"/>
<keyword evidence="3" id="KW-1185">Reference proteome</keyword>
<keyword evidence="1" id="KW-0732">Signal</keyword>
<dbReference type="SUPFAM" id="SSF53335">
    <property type="entry name" value="S-adenosyl-L-methionine-dependent methyltransferases"/>
    <property type="match status" value="1"/>
</dbReference>
<dbReference type="OrthoDB" id="276388at2759"/>
<feature type="signal peptide" evidence="1">
    <location>
        <begin position="1"/>
        <end position="16"/>
    </location>
</feature>
<dbReference type="PANTHER" id="PTHR37217:SF1">
    <property type="entry name" value="EXPRESSED PROTEIN"/>
    <property type="match status" value="1"/>
</dbReference>
<evidence type="ECO:0000313" key="3">
    <source>
        <dbReference type="Proteomes" id="UP000236161"/>
    </source>
</evidence>
<sequence>MLPFCLLRSTVTLTVTLSPLSLSSCFLRRHALRLRGTPTSCSARLCSSNSGNTSAAAPLPIQSLVERDWSFLELDTVNSDEERRQKALRIIAAAAVRECSRLLVCMGSEWFVDRLVESAPACVLLLVIHESLFLLAMIKEKYDQVRCWQGEIAAIPCDFSALDVVFVCYFPGMGVTTDQLLSSVAGRCSPGARLVISFDQGRQVIEGKHHLQHPDMVKSVLPERTNLEKAAAAYSFQLVEYVDEPAFYLAVLSFSGSTNSA</sequence>
<evidence type="ECO:0000313" key="2">
    <source>
        <dbReference type="EMBL" id="PKA65156.1"/>
    </source>
</evidence>
<dbReference type="Proteomes" id="UP000236161">
    <property type="component" value="Unassembled WGS sequence"/>
</dbReference>
<reference evidence="2 3" key="1">
    <citation type="journal article" date="2017" name="Nature">
        <title>The Apostasia genome and the evolution of orchids.</title>
        <authorList>
            <person name="Zhang G.Q."/>
            <person name="Liu K.W."/>
            <person name="Li Z."/>
            <person name="Lohaus R."/>
            <person name="Hsiao Y.Y."/>
            <person name="Niu S.C."/>
            <person name="Wang J.Y."/>
            <person name="Lin Y.C."/>
            <person name="Xu Q."/>
            <person name="Chen L.J."/>
            <person name="Yoshida K."/>
            <person name="Fujiwara S."/>
            <person name="Wang Z.W."/>
            <person name="Zhang Y.Q."/>
            <person name="Mitsuda N."/>
            <person name="Wang M."/>
            <person name="Liu G.H."/>
            <person name="Pecoraro L."/>
            <person name="Huang H.X."/>
            <person name="Xiao X.J."/>
            <person name="Lin M."/>
            <person name="Wu X.Y."/>
            <person name="Wu W.L."/>
            <person name="Chen Y.Y."/>
            <person name="Chang S.B."/>
            <person name="Sakamoto S."/>
            <person name="Ohme-Takagi M."/>
            <person name="Yagi M."/>
            <person name="Zeng S.J."/>
            <person name="Shen C.Y."/>
            <person name="Yeh C.M."/>
            <person name="Luo Y.B."/>
            <person name="Tsai W.C."/>
            <person name="Van de Peer Y."/>
            <person name="Liu Z.J."/>
        </authorList>
    </citation>
    <scope>NUCLEOTIDE SEQUENCE [LARGE SCALE GENOMIC DNA]</scope>
    <source>
        <strain evidence="3">cv. Shenzhen</strain>
        <tissue evidence="2">Stem</tissue>
    </source>
</reference>
<organism evidence="2 3">
    <name type="scientific">Apostasia shenzhenica</name>
    <dbReference type="NCBI Taxonomy" id="1088818"/>
    <lineage>
        <taxon>Eukaryota</taxon>
        <taxon>Viridiplantae</taxon>
        <taxon>Streptophyta</taxon>
        <taxon>Embryophyta</taxon>
        <taxon>Tracheophyta</taxon>
        <taxon>Spermatophyta</taxon>
        <taxon>Magnoliopsida</taxon>
        <taxon>Liliopsida</taxon>
        <taxon>Asparagales</taxon>
        <taxon>Orchidaceae</taxon>
        <taxon>Apostasioideae</taxon>
        <taxon>Apostasia</taxon>
    </lineage>
</organism>
<protein>
    <submittedName>
        <fullName evidence="2">Uncharacterized protein</fullName>
    </submittedName>
</protein>